<dbReference type="InParanoid" id="E9G5G9"/>
<dbReference type="PANTHER" id="PTHR34609:SF17">
    <property type="entry name" value="GEO08273P1-RELATED"/>
    <property type="match status" value="1"/>
</dbReference>
<dbReference type="AlphaFoldDB" id="E9G5G9"/>
<dbReference type="OrthoDB" id="10400949at2759"/>
<reference evidence="2 3" key="1">
    <citation type="journal article" date="2011" name="Science">
        <title>The ecoresponsive genome of Daphnia pulex.</title>
        <authorList>
            <person name="Colbourne J.K."/>
            <person name="Pfrender M.E."/>
            <person name="Gilbert D."/>
            <person name="Thomas W.K."/>
            <person name="Tucker A."/>
            <person name="Oakley T.H."/>
            <person name="Tokishita S."/>
            <person name="Aerts A."/>
            <person name="Arnold G.J."/>
            <person name="Basu M.K."/>
            <person name="Bauer D.J."/>
            <person name="Caceres C.E."/>
            <person name="Carmel L."/>
            <person name="Casola C."/>
            <person name="Choi J.H."/>
            <person name="Detter J.C."/>
            <person name="Dong Q."/>
            <person name="Dusheyko S."/>
            <person name="Eads B.D."/>
            <person name="Frohlich T."/>
            <person name="Geiler-Samerotte K.A."/>
            <person name="Gerlach D."/>
            <person name="Hatcher P."/>
            <person name="Jogdeo S."/>
            <person name="Krijgsveld J."/>
            <person name="Kriventseva E.V."/>
            <person name="Kultz D."/>
            <person name="Laforsch C."/>
            <person name="Lindquist E."/>
            <person name="Lopez J."/>
            <person name="Manak J.R."/>
            <person name="Muller J."/>
            <person name="Pangilinan J."/>
            <person name="Patwardhan R.P."/>
            <person name="Pitluck S."/>
            <person name="Pritham E.J."/>
            <person name="Rechtsteiner A."/>
            <person name="Rho M."/>
            <person name="Rogozin I.B."/>
            <person name="Sakarya O."/>
            <person name="Salamov A."/>
            <person name="Schaack S."/>
            <person name="Shapiro H."/>
            <person name="Shiga Y."/>
            <person name="Skalitzky C."/>
            <person name="Smith Z."/>
            <person name="Souvorov A."/>
            <person name="Sung W."/>
            <person name="Tang Z."/>
            <person name="Tsuchiya D."/>
            <person name="Tu H."/>
            <person name="Vos H."/>
            <person name="Wang M."/>
            <person name="Wolf Y.I."/>
            <person name="Yamagata H."/>
            <person name="Yamada T."/>
            <person name="Ye Y."/>
            <person name="Shaw J.R."/>
            <person name="Andrews J."/>
            <person name="Crease T.J."/>
            <person name="Tang H."/>
            <person name="Lucas S.M."/>
            <person name="Robertson H.M."/>
            <person name="Bork P."/>
            <person name="Koonin E.V."/>
            <person name="Zdobnov E.M."/>
            <person name="Grigoriev I.V."/>
            <person name="Lynch M."/>
            <person name="Boore J.L."/>
        </authorList>
    </citation>
    <scope>NUCLEOTIDE SEQUENCE [LARGE SCALE GENOMIC DNA]</scope>
</reference>
<keyword evidence="1" id="KW-1133">Transmembrane helix</keyword>
<sequence length="177" mass="19482">METSVVEQSSSDSNPLQTAAKRIVVYSMIGGLLGIILNLIPMLTTAASTTEHSRPISIFGIVTAFVFIGVTILLYIAACQDNNPMLLLPWLIYQALLLPLLTACCLILIVMAIAGHDVRIFALIIILLRILVNAYCTWIILIYYRALKEKRNSKNNAQLESPDPGNDNLAVDISIIR</sequence>
<keyword evidence="1" id="KW-0472">Membrane</keyword>
<accession>E9G5G9</accession>
<name>E9G5G9_DAPPU</name>
<organism evidence="2 3">
    <name type="scientific">Daphnia pulex</name>
    <name type="common">Water flea</name>
    <dbReference type="NCBI Taxonomy" id="6669"/>
    <lineage>
        <taxon>Eukaryota</taxon>
        <taxon>Metazoa</taxon>
        <taxon>Ecdysozoa</taxon>
        <taxon>Arthropoda</taxon>
        <taxon>Crustacea</taxon>
        <taxon>Branchiopoda</taxon>
        <taxon>Diplostraca</taxon>
        <taxon>Cladocera</taxon>
        <taxon>Anomopoda</taxon>
        <taxon>Daphniidae</taxon>
        <taxon>Daphnia</taxon>
    </lineage>
</organism>
<dbReference type="HOGENOM" id="CLU_1519370_0_0_1"/>
<feature type="transmembrane region" description="Helical" evidence="1">
    <location>
        <begin position="90"/>
        <end position="114"/>
    </location>
</feature>
<keyword evidence="1" id="KW-0812">Transmembrane</keyword>
<gene>
    <name evidence="2" type="ORF">DAPPUDRAFT_300229</name>
</gene>
<evidence type="ECO:0000313" key="3">
    <source>
        <dbReference type="Proteomes" id="UP000000305"/>
    </source>
</evidence>
<proteinExistence type="predicted"/>
<feature type="transmembrane region" description="Helical" evidence="1">
    <location>
        <begin position="120"/>
        <end position="144"/>
    </location>
</feature>
<feature type="transmembrane region" description="Helical" evidence="1">
    <location>
        <begin position="23"/>
        <end position="44"/>
    </location>
</feature>
<protein>
    <submittedName>
        <fullName evidence="2">Uncharacterized protein</fullName>
    </submittedName>
</protein>
<dbReference type="KEGG" id="dpx:DAPPUDRAFT_300229"/>
<evidence type="ECO:0000313" key="2">
    <source>
        <dbReference type="EMBL" id="EFX85206.1"/>
    </source>
</evidence>
<feature type="transmembrane region" description="Helical" evidence="1">
    <location>
        <begin position="56"/>
        <end position="78"/>
    </location>
</feature>
<dbReference type="Pfam" id="PF15860">
    <property type="entry name" value="DUF4728"/>
    <property type="match status" value="1"/>
</dbReference>
<dbReference type="InterPro" id="IPR053077">
    <property type="entry name" value="MARVEL_domain_protein_3"/>
</dbReference>
<dbReference type="Proteomes" id="UP000000305">
    <property type="component" value="Unassembled WGS sequence"/>
</dbReference>
<dbReference type="InterPro" id="IPR031720">
    <property type="entry name" value="DUF4728"/>
</dbReference>
<dbReference type="EMBL" id="GL732532">
    <property type="protein sequence ID" value="EFX85206.1"/>
    <property type="molecule type" value="Genomic_DNA"/>
</dbReference>
<keyword evidence="3" id="KW-1185">Reference proteome</keyword>
<dbReference type="PANTHER" id="PTHR34609">
    <property type="entry name" value="GEO08273P1-RELATED"/>
    <property type="match status" value="1"/>
</dbReference>
<evidence type="ECO:0000256" key="1">
    <source>
        <dbReference type="SAM" id="Phobius"/>
    </source>
</evidence>